<keyword evidence="3" id="KW-0804">Transcription</keyword>
<dbReference type="Gene3D" id="1.10.357.10">
    <property type="entry name" value="Tetracycline Repressor, domain 2"/>
    <property type="match status" value="1"/>
</dbReference>
<accession>A0A4Y3R1S9</accession>
<sequence>MDDAEADEAAEDARTPGAPGNPGDSRDGRSGRDGRAGGAGTRPGGRTARVRSQVLESVGPLLMEYGYDGLTIEAVAIRSGVHRATVYRRWRDVGGLLADTLDAAGDDTWRPADTGTLEGDLLALNEELLAALQEEPSLATALIAASFRSEEAATALRRFWEERYERCEVIVARAVARGEIAASTDARQLLVHATAPLYHEAVLLHTAADPDLPARSARAAVLAARGGAFSRASADCPAG</sequence>
<dbReference type="OrthoDB" id="9796019at2"/>
<dbReference type="PANTHER" id="PTHR30055:SF148">
    <property type="entry name" value="TETR-FAMILY TRANSCRIPTIONAL REGULATOR"/>
    <property type="match status" value="1"/>
</dbReference>
<evidence type="ECO:0000313" key="8">
    <source>
        <dbReference type="Proteomes" id="UP000319210"/>
    </source>
</evidence>
<dbReference type="SUPFAM" id="SSF46689">
    <property type="entry name" value="Homeodomain-like"/>
    <property type="match status" value="1"/>
</dbReference>
<comment type="caution">
    <text evidence="7">The sequence shown here is derived from an EMBL/GenBank/DDBJ whole genome shotgun (WGS) entry which is preliminary data.</text>
</comment>
<gene>
    <name evidence="7" type="ORF">SCA03_40430</name>
</gene>
<keyword evidence="8" id="KW-1185">Reference proteome</keyword>
<dbReference type="Proteomes" id="UP000319210">
    <property type="component" value="Unassembled WGS sequence"/>
</dbReference>
<evidence type="ECO:0000313" key="7">
    <source>
        <dbReference type="EMBL" id="GEB51492.1"/>
    </source>
</evidence>
<dbReference type="InterPro" id="IPR009057">
    <property type="entry name" value="Homeodomain-like_sf"/>
</dbReference>
<evidence type="ECO:0000256" key="3">
    <source>
        <dbReference type="ARBA" id="ARBA00023163"/>
    </source>
</evidence>
<evidence type="ECO:0000256" key="1">
    <source>
        <dbReference type="ARBA" id="ARBA00023015"/>
    </source>
</evidence>
<dbReference type="AlphaFoldDB" id="A0A4Y3R1S9"/>
<evidence type="ECO:0000256" key="5">
    <source>
        <dbReference type="SAM" id="MobiDB-lite"/>
    </source>
</evidence>
<evidence type="ECO:0000259" key="6">
    <source>
        <dbReference type="PROSITE" id="PS50977"/>
    </source>
</evidence>
<feature type="DNA-binding region" description="H-T-H motif" evidence="4">
    <location>
        <begin position="71"/>
        <end position="90"/>
    </location>
</feature>
<dbReference type="RefSeq" id="WP_030887872.1">
    <property type="nucleotide sequence ID" value="NZ_BJMM01000021.1"/>
</dbReference>
<organism evidence="7 8">
    <name type="scientific">Streptomyces cacaoi</name>
    <dbReference type="NCBI Taxonomy" id="1898"/>
    <lineage>
        <taxon>Bacteria</taxon>
        <taxon>Bacillati</taxon>
        <taxon>Actinomycetota</taxon>
        <taxon>Actinomycetes</taxon>
        <taxon>Kitasatosporales</taxon>
        <taxon>Streptomycetaceae</taxon>
        <taxon>Streptomyces</taxon>
    </lineage>
</organism>
<evidence type="ECO:0000256" key="2">
    <source>
        <dbReference type="ARBA" id="ARBA00023125"/>
    </source>
</evidence>
<name>A0A4Y3R1S9_STRCI</name>
<dbReference type="GO" id="GO:0003700">
    <property type="term" value="F:DNA-binding transcription factor activity"/>
    <property type="evidence" value="ECO:0007669"/>
    <property type="project" value="TreeGrafter"/>
</dbReference>
<dbReference type="InterPro" id="IPR001647">
    <property type="entry name" value="HTH_TetR"/>
</dbReference>
<feature type="compositionally biased region" description="Acidic residues" evidence="5">
    <location>
        <begin position="1"/>
        <end position="10"/>
    </location>
</feature>
<keyword evidence="2 4" id="KW-0238">DNA-binding</keyword>
<keyword evidence="1" id="KW-0805">Transcription regulation</keyword>
<protein>
    <submittedName>
        <fullName evidence="7">TetR family transcriptional regulator</fullName>
    </submittedName>
</protein>
<dbReference type="Pfam" id="PF16859">
    <property type="entry name" value="TetR_C_11"/>
    <property type="match status" value="1"/>
</dbReference>
<dbReference type="SUPFAM" id="SSF48498">
    <property type="entry name" value="Tetracyclin repressor-like, C-terminal domain"/>
    <property type="match status" value="1"/>
</dbReference>
<dbReference type="InterPro" id="IPR036271">
    <property type="entry name" value="Tet_transcr_reg_TetR-rel_C_sf"/>
</dbReference>
<dbReference type="PROSITE" id="PS50977">
    <property type="entry name" value="HTH_TETR_2"/>
    <property type="match status" value="1"/>
</dbReference>
<dbReference type="Gene3D" id="1.10.10.60">
    <property type="entry name" value="Homeodomain-like"/>
    <property type="match status" value="1"/>
</dbReference>
<dbReference type="PANTHER" id="PTHR30055">
    <property type="entry name" value="HTH-TYPE TRANSCRIPTIONAL REGULATOR RUTR"/>
    <property type="match status" value="1"/>
</dbReference>
<dbReference type="InterPro" id="IPR011075">
    <property type="entry name" value="TetR_C"/>
</dbReference>
<dbReference type="InterPro" id="IPR050109">
    <property type="entry name" value="HTH-type_TetR-like_transc_reg"/>
</dbReference>
<feature type="compositionally biased region" description="Basic and acidic residues" evidence="5">
    <location>
        <begin position="24"/>
        <end position="35"/>
    </location>
</feature>
<dbReference type="Pfam" id="PF00440">
    <property type="entry name" value="TetR_N"/>
    <property type="match status" value="1"/>
</dbReference>
<feature type="domain" description="HTH tetR-type" evidence="6">
    <location>
        <begin position="48"/>
        <end position="108"/>
    </location>
</feature>
<dbReference type="GO" id="GO:0000976">
    <property type="term" value="F:transcription cis-regulatory region binding"/>
    <property type="evidence" value="ECO:0007669"/>
    <property type="project" value="TreeGrafter"/>
</dbReference>
<evidence type="ECO:0000256" key="4">
    <source>
        <dbReference type="PROSITE-ProRule" id="PRU00335"/>
    </source>
</evidence>
<dbReference type="EMBL" id="BJMM01000021">
    <property type="protein sequence ID" value="GEB51492.1"/>
    <property type="molecule type" value="Genomic_DNA"/>
</dbReference>
<reference evidence="7 8" key="1">
    <citation type="submission" date="2019-06" db="EMBL/GenBank/DDBJ databases">
        <title>Whole genome shotgun sequence of Streptomyces cacaoi subsp. cacaoi NBRC 12748.</title>
        <authorList>
            <person name="Hosoyama A."/>
            <person name="Uohara A."/>
            <person name="Ohji S."/>
            <person name="Ichikawa N."/>
        </authorList>
    </citation>
    <scope>NUCLEOTIDE SEQUENCE [LARGE SCALE GENOMIC DNA]</scope>
    <source>
        <strain evidence="7 8">NBRC 12748</strain>
    </source>
</reference>
<feature type="region of interest" description="Disordered" evidence="5">
    <location>
        <begin position="1"/>
        <end position="51"/>
    </location>
</feature>
<proteinExistence type="predicted"/>